<evidence type="ECO:0000256" key="1">
    <source>
        <dbReference type="SAM" id="MobiDB-lite"/>
    </source>
</evidence>
<evidence type="ECO:0000313" key="2">
    <source>
        <dbReference type="EMBL" id="KAJ8875971.1"/>
    </source>
</evidence>
<dbReference type="EMBL" id="JARBHB010000009">
    <property type="protein sequence ID" value="KAJ8875971.1"/>
    <property type="molecule type" value="Genomic_DNA"/>
</dbReference>
<sequence length="638" mass="71446">MKGIVKREILRKPTKQWHCPARFPRAKFRNDPAIDCTQIALVGGEQANRSAIMAYSGFNGQGGRLPSRRSGLDHRWVHLRFFAGGSRAGRCRSPTRVSSECSPPKRGYFFQCRSILGSHFTSCLAELYSLAYKYADINCALVVCCHVEGDDWAGVLQEVSNNRGGFGIGLRKSQWYRGLCRRGGGGGGNDTCGSRNSSGPRCQSAMVHRGLRVPVGDRGSTPQPAASKLSSPPPPSFHPRPSPSRVLPTRGARGIFTLFVAPTMLTRAPPCDVGGVEMMARRKGCCGVRVWGWKVDPVVAMSTALRSALPCYLSARPRSLWRARNCPRRSTCTKMDHGSRGPTFRSRAPVVIKAVHDKKIRSAFSWTVDGRLRSSTERTRGMFEVRMFTNALKSLGHIWNFGSTSAGSPDFRKWESCRTMSLVSGFSRGPPVSPAPSFRRRYIFTSVTLISSQDLAPLALTWKVRHTQSLVEKNEVSNPEHSSDVSRHPIREVGERHRNDNSYRQFSHGDEHFDRRRKLHRRIGTGDIQLVMMRAATPWPLRSKASPRCADDQKDSINENEYEDSDSAEYDAEFLNISTHFPNEFPSTSGVKKAERDWDCSKDWHGLLWIVKDCRGLKWIADENCEGLVWIGENRCVD</sequence>
<feature type="region of interest" description="Disordered" evidence="1">
    <location>
        <begin position="213"/>
        <end position="249"/>
    </location>
</feature>
<gene>
    <name evidence="2" type="ORF">PR048_023879</name>
</gene>
<evidence type="ECO:0000313" key="3">
    <source>
        <dbReference type="Proteomes" id="UP001159363"/>
    </source>
</evidence>
<feature type="compositionally biased region" description="Basic and acidic residues" evidence="1">
    <location>
        <begin position="481"/>
        <end position="507"/>
    </location>
</feature>
<dbReference type="Proteomes" id="UP001159363">
    <property type="component" value="Chromosome 8"/>
</dbReference>
<comment type="caution">
    <text evidence="2">The sequence shown here is derived from an EMBL/GenBank/DDBJ whole genome shotgun (WGS) entry which is preliminary data.</text>
</comment>
<feature type="compositionally biased region" description="Pro residues" evidence="1">
    <location>
        <begin position="231"/>
        <end position="242"/>
    </location>
</feature>
<proteinExistence type="predicted"/>
<protein>
    <submittedName>
        <fullName evidence="2">Uncharacterized protein</fullName>
    </submittedName>
</protein>
<reference evidence="2 3" key="1">
    <citation type="submission" date="2023-02" db="EMBL/GenBank/DDBJ databases">
        <title>LHISI_Scaffold_Assembly.</title>
        <authorList>
            <person name="Stuart O.P."/>
            <person name="Cleave R."/>
            <person name="Magrath M.J.L."/>
            <person name="Mikheyev A.S."/>
        </authorList>
    </citation>
    <scope>NUCLEOTIDE SEQUENCE [LARGE SCALE GENOMIC DNA]</scope>
    <source>
        <strain evidence="2">Daus_M_001</strain>
        <tissue evidence="2">Leg muscle</tissue>
    </source>
</reference>
<feature type="region of interest" description="Disordered" evidence="1">
    <location>
        <begin position="473"/>
        <end position="507"/>
    </location>
</feature>
<keyword evidence="3" id="KW-1185">Reference proteome</keyword>
<accession>A0ABQ9GV93</accession>
<organism evidence="2 3">
    <name type="scientific">Dryococelus australis</name>
    <dbReference type="NCBI Taxonomy" id="614101"/>
    <lineage>
        <taxon>Eukaryota</taxon>
        <taxon>Metazoa</taxon>
        <taxon>Ecdysozoa</taxon>
        <taxon>Arthropoda</taxon>
        <taxon>Hexapoda</taxon>
        <taxon>Insecta</taxon>
        <taxon>Pterygota</taxon>
        <taxon>Neoptera</taxon>
        <taxon>Polyneoptera</taxon>
        <taxon>Phasmatodea</taxon>
        <taxon>Verophasmatodea</taxon>
        <taxon>Anareolatae</taxon>
        <taxon>Phasmatidae</taxon>
        <taxon>Eurycanthinae</taxon>
        <taxon>Dryococelus</taxon>
    </lineage>
</organism>
<name>A0ABQ9GV93_9NEOP</name>